<dbReference type="InterPro" id="IPR002938">
    <property type="entry name" value="FAD-bd"/>
</dbReference>
<feature type="region of interest" description="Disordered" evidence="6">
    <location>
        <begin position="548"/>
        <end position="570"/>
    </location>
</feature>
<dbReference type="eggNOG" id="COG2303">
    <property type="taxonomic scope" value="Bacteria"/>
</dbReference>
<dbReference type="PANTHER" id="PTHR42784">
    <property type="entry name" value="PYRANOSE 2-OXIDASE"/>
    <property type="match status" value="1"/>
</dbReference>
<keyword evidence="3" id="KW-0285">Flavoprotein</keyword>
<dbReference type="InterPro" id="IPR007867">
    <property type="entry name" value="GMC_OxRtase_C"/>
</dbReference>
<dbReference type="STRING" id="887898.HMPREF0551_2606"/>
<evidence type="ECO:0000256" key="3">
    <source>
        <dbReference type="ARBA" id="ARBA00022630"/>
    </source>
</evidence>
<feature type="domain" description="Glucose-methanol-choline oxidoreductase C-terminal" evidence="8">
    <location>
        <begin position="408"/>
        <end position="533"/>
    </location>
</feature>
<dbReference type="Gene3D" id="3.50.50.60">
    <property type="entry name" value="FAD/NAD(P)-binding domain"/>
    <property type="match status" value="2"/>
</dbReference>
<dbReference type="HOGENOM" id="CLU_008878_4_1_4"/>
<protein>
    <submittedName>
        <fullName evidence="9">FAD dependent oxidoreductase</fullName>
    </submittedName>
</protein>
<dbReference type="Pfam" id="PF05199">
    <property type="entry name" value="GMC_oxred_C"/>
    <property type="match status" value="1"/>
</dbReference>
<keyword evidence="5" id="KW-0560">Oxidoreductase</keyword>
<dbReference type="GO" id="GO:0071949">
    <property type="term" value="F:FAD binding"/>
    <property type="evidence" value="ECO:0007669"/>
    <property type="project" value="InterPro"/>
</dbReference>
<feature type="domain" description="FAD-binding" evidence="7">
    <location>
        <begin position="16"/>
        <end position="46"/>
    </location>
</feature>
<keyword evidence="4" id="KW-0274">FAD</keyword>
<dbReference type="InterPro" id="IPR036188">
    <property type="entry name" value="FAD/NAD-bd_sf"/>
</dbReference>
<name>E7S0P5_9BURK</name>
<reference evidence="9 10" key="1">
    <citation type="submission" date="2010-12" db="EMBL/GenBank/DDBJ databases">
        <authorList>
            <person name="Muzny D."/>
            <person name="Qin X."/>
            <person name="Deng J."/>
            <person name="Jiang H."/>
            <person name="Liu Y."/>
            <person name="Qu J."/>
            <person name="Song X.-Z."/>
            <person name="Zhang L."/>
            <person name="Thornton R."/>
            <person name="Coyle M."/>
            <person name="Francisco L."/>
            <person name="Jackson L."/>
            <person name="Javaid M."/>
            <person name="Korchina V."/>
            <person name="Kovar C."/>
            <person name="Mata R."/>
            <person name="Mathew T."/>
            <person name="Ngo R."/>
            <person name="Nguyen L."/>
            <person name="Nguyen N."/>
            <person name="Okwuonu G."/>
            <person name="Ongeri F."/>
            <person name="Pham C."/>
            <person name="Simmons D."/>
            <person name="Wilczek-Boney K."/>
            <person name="Hale W."/>
            <person name="Jakkamsetti A."/>
            <person name="Pham P."/>
            <person name="Ruth R."/>
            <person name="San Lucas F."/>
            <person name="Warren J."/>
            <person name="Zhang J."/>
            <person name="Zhao Z."/>
            <person name="Zhou C."/>
            <person name="Zhu D."/>
            <person name="Lee S."/>
            <person name="Bess C."/>
            <person name="Blankenburg K."/>
            <person name="Forbes L."/>
            <person name="Fu Q."/>
            <person name="Gubbala S."/>
            <person name="Hirani K."/>
            <person name="Jayaseelan J.C."/>
            <person name="Lara F."/>
            <person name="Munidasa M."/>
            <person name="Palculict T."/>
            <person name="Patil S."/>
            <person name="Pu L.-L."/>
            <person name="Saada N."/>
            <person name="Tang L."/>
            <person name="Weissenberger G."/>
            <person name="Zhu Y."/>
            <person name="Hemphill L."/>
            <person name="Shang Y."/>
            <person name="Youmans B."/>
            <person name="Ayvaz T."/>
            <person name="Ross M."/>
            <person name="Santibanez J."/>
            <person name="Aqrawi P."/>
            <person name="Gross S."/>
            <person name="Joshi V."/>
            <person name="Fowler G."/>
            <person name="Nazareth L."/>
            <person name="Reid J."/>
            <person name="Worley K."/>
            <person name="Petrosino J."/>
            <person name="Highlander S."/>
            <person name="Gibbs R."/>
        </authorList>
    </citation>
    <scope>NUCLEOTIDE SEQUENCE [LARGE SCALE GENOMIC DNA]</scope>
    <source>
        <strain evidence="9 10">ATCC 51599</strain>
    </source>
</reference>
<comment type="caution">
    <text evidence="9">The sequence shown here is derived from an EMBL/GenBank/DDBJ whole genome shotgun (WGS) entry which is preliminary data.</text>
</comment>
<keyword evidence="10" id="KW-1185">Reference proteome</keyword>
<comment type="cofactor">
    <cofactor evidence="1">
        <name>FAD</name>
        <dbReference type="ChEBI" id="CHEBI:57692"/>
    </cofactor>
</comment>
<dbReference type="InterPro" id="IPR051473">
    <property type="entry name" value="P2Ox-like"/>
</dbReference>
<dbReference type="RefSeq" id="WP_005675086.1">
    <property type="nucleotide sequence ID" value="NZ_CP146288.1"/>
</dbReference>
<evidence type="ECO:0000256" key="1">
    <source>
        <dbReference type="ARBA" id="ARBA00001974"/>
    </source>
</evidence>
<evidence type="ECO:0000256" key="6">
    <source>
        <dbReference type="SAM" id="MobiDB-lite"/>
    </source>
</evidence>
<evidence type="ECO:0000313" key="9">
    <source>
        <dbReference type="EMBL" id="EFV93710.1"/>
    </source>
</evidence>
<evidence type="ECO:0000313" key="10">
    <source>
        <dbReference type="Proteomes" id="UP000011021"/>
    </source>
</evidence>
<dbReference type="Pfam" id="PF01494">
    <property type="entry name" value="FAD_binding_3"/>
    <property type="match status" value="1"/>
</dbReference>
<dbReference type="GO" id="GO:0016614">
    <property type="term" value="F:oxidoreductase activity, acting on CH-OH group of donors"/>
    <property type="evidence" value="ECO:0007669"/>
    <property type="project" value="InterPro"/>
</dbReference>
<organism evidence="9 10">
    <name type="scientific">Lautropia mirabilis ATCC 51599</name>
    <dbReference type="NCBI Taxonomy" id="887898"/>
    <lineage>
        <taxon>Bacteria</taxon>
        <taxon>Pseudomonadati</taxon>
        <taxon>Pseudomonadota</taxon>
        <taxon>Betaproteobacteria</taxon>
        <taxon>Burkholderiales</taxon>
        <taxon>Burkholderiaceae</taxon>
        <taxon>Lautropia</taxon>
    </lineage>
</organism>
<feature type="compositionally biased region" description="Basic and acidic residues" evidence="6">
    <location>
        <begin position="555"/>
        <end position="570"/>
    </location>
</feature>
<sequence>MLIDTNELASGSVIQTQICIVGGGAAGISMALELEKAGIDTVVLESGGLSRDEATADLYRGPSVGIPYDFSDGTRSRFLGGSSNCWGGFCRPWDQSAFENRSWIKASGWPIGRADLEPFYQRSHAILQVPSNDYDPAHWVGKTGEATHGPSKGLSAKAASYPFDPKKVEEIISQYSPPLKMGEAYRSELKAAKHVKVYIKANVVELQCNPWGGAVESAKIRTLKGVSATVQAKVFVLASGGIENARLLLASNRQQSAGIGNRYDLVGRYFQDHPRFLNGIVDFAEPYRNNPLFDIKFHCIVNKVKIGGVDISGQMRIPFEVQKERGILDAQMWFRSLYAGEGTDVVRALYRMRQRVRGKWSPFVGLGTDLGHIFSHPMDSLTYSVAHTTGSLKLVRYVTMELIAEPEPDPNSRVMLSDDVDALGMRRTKIDWRLNQRVKDTVDTSFELLARELEDKKIAKVTLGPRINDVGWPADMEGTYHHMGTTRMADSPREGVVDRNCLVHGMENLYIAGSSVFPTSSSNNPTMTLVALALRLTDRLVDEFRAGTRFSPEAKAAEPAKAEDQPKAAA</sequence>
<dbReference type="SUPFAM" id="SSF51905">
    <property type="entry name" value="FAD/NAD(P)-binding domain"/>
    <property type="match status" value="1"/>
</dbReference>
<gene>
    <name evidence="9" type="ORF">HMPREF0551_2606</name>
</gene>
<dbReference type="PANTHER" id="PTHR42784:SF1">
    <property type="entry name" value="PYRANOSE 2-OXIDASE"/>
    <property type="match status" value="1"/>
</dbReference>
<accession>E7S0P5</accession>
<proteinExistence type="inferred from homology"/>
<evidence type="ECO:0000259" key="7">
    <source>
        <dbReference type="Pfam" id="PF01494"/>
    </source>
</evidence>
<evidence type="ECO:0000256" key="2">
    <source>
        <dbReference type="ARBA" id="ARBA00010790"/>
    </source>
</evidence>
<evidence type="ECO:0000256" key="4">
    <source>
        <dbReference type="ARBA" id="ARBA00022827"/>
    </source>
</evidence>
<comment type="similarity">
    <text evidence="2">Belongs to the GMC oxidoreductase family.</text>
</comment>
<dbReference type="Proteomes" id="UP000011021">
    <property type="component" value="Unassembled WGS sequence"/>
</dbReference>
<dbReference type="EMBL" id="AEQP01000024">
    <property type="protein sequence ID" value="EFV93710.1"/>
    <property type="molecule type" value="Genomic_DNA"/>
</dbReference>
<evidence type="ECO:0000256" key="5">
    <source>
        <dbReference type="ARBA" id="ARBA00023002"/>
    </source>
</evidence>
<dbReference type="AlphaFoldDB" id="E7S0P5"/>
<evidence type="ECO:0000259" key="8">
    <source>
        <dbReference type="Pfam" id="PF05199"/>
    </source>
</evidence>